<organism evidence="5 6">
    <name type="scientific">Vitis vinifera</name>
    <name type="common">Grape</name>
    <dbReference type="NCBI Taxonomy" id="29760"/>
    <lineage>
        <taxon>Eukaryota</taxon>
        <taxon>Viridiplantae</taxon>
        <taxon>Streptophyta</taxon>
        <taxon>Embryophyta</taxon>
        <taxon>Tracheophyta</taxon>
        <taxon>Spermatophyta</taxon>
        <taxon>Magnoliopsida</taxon>
        <taxon>eudicotyledons</taxon>
        <taxon>Gunneridae</taxon>
        <taxon>Pentapetalae</taxon>
        <taxon>rosids</taxon>
        <taxon>Vitales</taxon>
        <taxon>Vitaceae</taxon>
        <taxon>Viteae</taxon>
        <taxon>Vitis</taxon>
    </lineage>
</organism>
<feature type="domain" description="Reverse transcriptase zinc-binding" evidence="3">
    <location>
        <begin position="683"/>
        <end position="760"/>
    </location>
</feature>
<protein>
    <recommendedName>
        <fullName evidence="7">Reverse transcriptase domain-containing protein</fullName>
    </recommendedName>
</protein>
<dbReference type="Pfam" id="PF00078">
    <property type="entry name" value="RVT_1"/>
    <property type="match status" value="1"/>
</dbReference>
<evidence type="ECO:0008006" key="7">
    <source>
        <dbReference type="Google" id="ProtNLM"/>
    </source>
</evidence>
<dbReference type="AlphaFoldDB" id="A0A438H8L1"/>
<evidence type="ECO:0000259" key="3">
    <source>
        <dbReference type="Pfam" id="PF13966"/>
    </source>
</evidence>
<feature type="domain" description="Reverse transcriptase" evidence="2">
    <location>
        <begin position="471"/>
        <end position="578"/>
    </location>
</feature>
<feature type="region of interest" description="Disordered" evidence="1">
    <location>
        <begin position="209"/>
        <end position="237"/>
    </location>
</feature>
<dbReference type="PANTHER" id="PTHR46890">
    <property type="entry name" value="NON-LTR RETROLELEMENT REVERSE TRANSCRIPTASE-LIKE PROTEIN-RELATED"/>
    <property type="match status" value="1"/>
</dbReference>
<dbReference type="InterPro" id="IPR025558">
    <property type="entry name" value="DUF4283"/>
</dbReference>
<feature type="domain" description="DUF4283" evidence="4">
    <location>
        <begin position="6"/>
        <end position="62"/>
    </location>
</feature>
<dbReference type="EMBL" id="QGNW01000263">
    <property type="protein sequence ID" value="RVW80637.1"/>
    <property type="molecule type" value="Genomic_DNA"/>
</dbReference>
<proteinExistence type="predicted"/>
<evidence type="ECO:0000259" key="2">
    <source>
        <dbReference type="Pfam" id="PF00078"/>
    </source>
</evidence>
<dbReference type="Pfam" id="PF14111">
    <property type="entry name" value="DUF4283"/>
    <property type="match status" value="1"/>
</dbReference>
<name>A0A438H8L1_VITVI</name>
<evidence type="ECO:0000256" key="1">
    <source>
        <dbReference type="SAM" id="MobiDB-lite"/>
    </source>
</evidence>
<comment type="caution">
    <text evidence="5">The sequence shown here is derived from an EMBL/GenBank/DDBJ whole genome shotgun (WGS) entry which is preliminary data.</text>
</comment>
<evidence type="ECO:0000313" key="6">
    <source>
        <dbReference type="Proteomes" id="UP000288805"/>
    </source>
</evidence>
<dbReference type="Pfam" id="PF13966">
    <property type="entry name" value="zf-RVT"/>
    <property type="match status" value="1"/>
</dbReference>
<dbReference type="InterPro" id="IPR026960">
    <property type="entry name" value="RVT-Znf"/>
</dbReference>
<evidence type="ECO:0000313" key="5">
    <source>
        <dbReference type="EMBL" id="RVW80637.1"/>
    </source>
</evidence>
<dbReference type="InterPro" id="IPR052343">
    <property type="entry name" value="Retrotransposon-Effector_Assoc"/>
</dbReference>
<accession>A0A438H8L1</accession>
<dbReference type="Proteomes" id="UP000288805">
    <property type="component" value="Unassembled WGS sequence"/>
</dbReference>
<dbReference type="PANTHER" id="PTHR46890:SF50">
    <property type="entry name" value="RNA-DIRECTED DNA POLYMERASE, EUKARYOTA, REVERSE TRANSCRIPTASE ZINC-BINDING DOMAIN PROTEIN-RELATED"/>
    <property type="match status" value="1"/>
</dbReference>
<sequence length="826" mass="94315">MGLEDEEGPDLRVVEIWANTHWSFCGKVSVAALRDALFLFEFSNADDAQRVLEERNRFLNGAIIPKLVDSNYVDEETKESRYKRGARILVKNNGNEVSGILEVITGFASFSIPLWWEDSVWFSALQVRYGEGNPTAGVNDRVTGWELWILEEKAGKNCGGLVFLQEVVGLVKETLTRQKVGRLKCPRRSSRSQFLLEFSEQKASPLVQGRNASPLKIHSPGDSVGLSQSRQPKGTFEDPLETELPLCMVLKDGRSFTLPNNERVNRQEGGVGTVTFRSRGIEVQTPYLHITGVGEGKRTNPLGLYGPIKGSERRELWEELATMSTAMREFSGFIDEFELVYPPLLWLDENRGNPSFVIAKKLQALKYDLKMWNKKSIREKLRALWLKEGDSNTKFFHHMANARRMGNFISSLTIRGVRLSKEEELKEGIGSYFKSLFEEPLVRRPDVESGLFKTLDFLDNEILEGQFSDDEDFRPISLVGSLYKIIAKVLANRLKRVMGKVVSNNQNAFVEGRQILDVVLVANKAIDSRKRSAGAGLVCKLDIEKAYDHVNWRFLLSVLEKMGFGHKWRNWIFFCISIVRMAVLVNEVDKAAAVFGCKVGNLPTTYLGHLTLIKSTLSNLPIYFMLLFVIPRKVRLRLEKIQREFLWGDMEERKNIHLGRQGGGSGGWRCTLEDPFKIGSWRRSLKEDNNPLFPAKEVWGSYAPLRTRFFAWEVVLGKISTVDMLIRRSWSMVNRCNLCKENEELANHILIHCGKIRELWTLLLSSFGVVWVFPDSVRNLLLEWKIKGLGKKRSVVWRMVPICLFSVFGESKIEESSKRKRCQIQA</sequence>
<gene>
    <name evidence="5" type="ORF">CK203_044319</name>
</gene>
<dbReference type="InterPro" id="IPR000477">
    <property type="entry name" value="RT_dom"/>
</dbReference>
<reference evidence="5 6" key="1">
    <citation type="journal article" date="2018" name="PLoS Genet.">
        <title>Population sequencing reveals clonal diversity and ancestral inbreeding in the grapevine cultivar Chardonnay.</title>
        <authorList>
            <person name="Roach M.J."/>
            <person name="Johnson D.L."/>
            <person name="Bohlmann J."/>
            <person name="van Vuuren H.J."/>
            <person name="Jones S.J."/>
            <person name="Pretorius I.S."/>
            <person name="Schmidt S.A."/>
            <person name="Borneman A.R."/>
        </authorList>
    </citation>
    <scope>NUCLEOTIDE SEQUENCE [LARGE SCALE GENOMIC DNA]</scope>
    <source>
        <strain evidence="6">cv. Chardonnay</strain>
        <tissue evidence="5">Leaf</tissue>
    </source>
</reference>
<evidence type="ECO:0000259" key="4">
    <source>
        <dbReference type="Pfam" id="PF14111"/>
    </source>
</evidence>